<organism evidence="3 4">
    <name type="scientific">Blastomonas aquatica</name>
    <dbReference type="NCBI Taxonomy" id="1510276"/>
    <lineage>
        <taxon>Bacteria</taxon>
        <taxon>Pseudomonadati</taxon>
        <taxon>Pseudomonadota</taxon>
        <taxon>Alphaproteobacteria</taxon>
        <taxon>Sphingomonadales</taxon>
        <taxon>Sphingomonadaceae</taxon>
        <taxon>Blastomonas</taxon>
    </lineage>
</organism>
<evidence type="ECO:0000313" key="3">
    <source>
        <dbReference type="EMBL" id="GGB67652.1"/>
    </source>
</evidence>
<feature type="signal peptide" evidence="2">
    <location>
        <begin position="1"/>
        <end position="21"/>
    </location>
</feature>
<sequence length="173" mass="16561">MRIVFLFPIALLAACSSQTPADDSTGTPDGSSGNAPAATAAAGSGPSASGPATSQAAVQAVDAEGPKLEPLLSNAITEAGLVSASCRFSPAQGALPVLVASTTGGNGIISVAGRQIDVAPSGAVALTGGSFAAPGVTMMVSASGNAAGSTASMQVTGADGAVFVYRDGIWFCN</sequence>
<name>A0ABQ1JIX6_9SPHN</name>
<feature type="chain" id="PRO_5046731995" evidence="2">
    <location>
        <begin position="22"/>
        <end position="173"/>
    </location>
</feature>
<evidence type="ECO:0000256" key="1">
    <source>
        <dbReference type="SAM" id="MobiDB-lite"/>
    </source>
</evidence>
<dbReference type="RefSeq" id="WP_188514643.1">
    <property type="nucleotide sequence ID" value="NZ_BMGD01000004.1"/>
</dbReference>
<dbReference type="EMBL" id="BMGD01000004">
    <property type="protein sequence ID" value="GGB67652.1"/>
    <property type="molecule type" value="Genomic_DNA"/>
</dbReference>
<dbReference type="Proteomes" id="UP000614261">
    <property type="component" value="Unassembled WGS sequence"/>
</dbReference>
<accession>A0ABQ1JIX6</accession>
<dbReference type="PROSITE" id="PS51257">
    <property type="entry name" value="PROKAR_LIPOPROTEIN"/>
    <property type="match status" value="1"/>
</dbReference>
<proteinExistence type="predicted"/>
<gene>
    <name evidence="3" type="ORF">GCM10010833_23530</name>
</gene>
<reference evidence="4" key="1">
    <citation type="journal article" date="2019" name="Int. J. Syst. Evol. Microbiol.">
        <title>The Global Catalogue of Microorganisms (GCM) 10K type strain sequencing project: providing services to taxonomists for standard genome sequencing and annotation.</title>
        <authorList>
            <consortium name="The Broad Institute Genomics Platform"/>
            <consortium name="The Broad Institute Genome Sequencing Center for Infectious Disease"/>
            <person name="Wu L."/>
            <person name="Ma J."/>
        </authorList>
    </citation>
    <scope>NUCLEOTIDE SEQUENCE [LARGE SCALE GENOMIC DNA]</scope>
    <source>
        <strain evidence="4">CGMCC 1.12851</strain>
    </source>
</reference>
<comment type="caution">
    <text evidence="3">The sequence shown here is derived from an EMBL/GenBank/DDBJ whole genome shotgun (WGS) entry which is preliminary data.</text>
</comment>
<protein>
    <submittedName>
        <fullName evidence="3">Uncharacterized protein</fullName>
    </submittedName>
</protein>
<feature type="region of interest" description="Disordered" evidence="1">
    <location>
        <begin position="18"/>
        <end position="54"/>
    </location>
</feature>
<keyword evidence="2" id="KW-0732">Signal</keyword>
<evidence type="ECO:0000313" key="4">
    <source>
        <dbReference type="Proteomes" id="UP000614261"/>
    </source>
</evidence>
<feature type="compositionally biased region" description="Low complexity" evidence="1">
    <location>
        <begin position="30"/>
        <end position="54"/>
    </location>
</feature>
<evidence type="ECO:0000256" key="2">
    <source>
        <dbReference type="SAM" id="SignalP"/>
    </source>
</evidence>
<keyword evidence="4" id="KW-1185">Reference proteome</keyword>
<feature type="compositionally biased region" description="Polar residues" evidence="1">
    <location>
        <begin position="18"/>
        <end position="29"/>
    </location>
</feature>